<feature type="region of interest" description="Disordered" evidence="1">
    <location>
        <begin position="1"/>
        <end position="21"/>
    </location>
</feature>
<dbReference type="AlphaFoldDB" id="U1Q4W6"/>
<feature type="transmembrane region" description="Helical" evidence="2">
    <location>
        <begin position="26"/>
        <end position="46"/>
    </location>
</feature>
<evidence type="ECO:0000313" key="3">
    <source>
        <dbReference type="EMBL" id="ERH22940.1"/>
    </source>
</evidence>
<comment type="caution">
    <text evidence="3">The sequence shown here is derived from an EMBL/GenBank/DDBJ whole genome shotgun (WGS) entry which is preliminary data.</text>
</comment>
<evidence type="ECO:0000313" key="4">
    <source>
        <dbReference type="Proteomes" id="UP000016536"/>
    </source>
</evidence>
<dbReference type="EMBL" id="AWSE01000117">
    <property type="protein sequence ID" value="ERH22940.1"/>
    <property type="molecule type" value="Genomic_DNA"/>
</dbReference>
<evidence type="ECO:0000256" key="1">
    <source>
        <dbReference type="SAM" id="MobiDB-lite"/>
    </source>
</evidence>
<keyword evidence="2" id="KW-0472">Membrane</keyword>
<keyword evidence="2" id="KW-1133">Transmembrane helix</keyword>
<protein>
    <recommendedName>
        <fullName evidence="5">LPXTG-motif protein cell wall anchor domain protein</fullName>
    </recommendedName>
</protein>
<reference evidence="3 4" key="1">
    <citation type="submission" date="2013-08" db="EMBL/GenBank/DDBJ databases">
        <authorList>
            <person name="Weinstock G."/>
            <person name="Sodergren E."/>
            <person name="Wylie T."/>
            <person name="Fulton L."/>
            <person name="Fulton R."/>
            <person name="Fronick C."/>
            <person name="O'Laughlin M."/>
            <person name="Godfrey J."/>
            <person name="Miner T."/>
            <person name="Herter B."/>
            <person name="Appelbaum E."/>
            <person name="Cordes M."/>
            <person name="Lek S."/>
            <person name="Wollam A."/>
            <person name="Pepin K.H."/>
            <person name="Palsikar V.B."/>
            <person name="Mitreva M."/>
            <person name="Wilson R.K."/>
        </authorList>
    </citation>
    <scope>NUCLEOTIDE SEQUENCE [LARGE SCALE GENOMIC DNA]</scope>
    <source>
        <strain evidence="3 4">F0542</strain>
    </source>
</reference>
<name>U1Q4W6_9ACTO</name>
<dbReference type="Proteomes" id="UP000016536">
    <property type="component" value="Unassembled WGS sequence"/>
</dbReference>
<accession>U1Q4W6</accession>
<evidence type="ECO:0000256" key="2">
    <source>
        <dbReference type="SAM" id="Phobius"/>
    </source>
</evidence>
<keyword evidence="2" id="KW-0812">Transmembrane</keyword>
<evidence type="ECO:0008006" key="5">
    <source>
        <dbReference type="Google" id="ProtNLM"/>
    </source>
</evidence>
<gene>
    <name evidence="3" type="ORF">HMPREF1979_02073</name>
</gene>
<dbReference type="PATRIC" id="fig|1321818.3.peg.1740"/>
<feature type="non-terminal residue" evidence="3">
    <location>
        <position position="1"/>
    </location>
</feature>
<organism evidence="3 4">
    <name type="scientific">Actinomyces johnsonii F0542</name>
    <dbReference type="NCBI Taxonomy" id="1321818"/>
    <lineage>
        <taxon>Bacteria</taxon>
        <taxon>Bacillati</taxon>
        <taxon>Actinomycetota</taxon>
        <taxon>Actinomycetes</taxon>
        <taxon>Actinomycetales</taxon>
        <taxon>Actinomycetaceae</taxon>
        <taxon>Actinomyces</taxon>
    </lineage>
</organism>
<keyword evidence="4" id="KW-1185">Reference proteome</keyword>
<dbReference type="HOGENOM" id="CLU_3091626_0_0_11"/>
<sequence>TGAPAAARVPDRASGRASGPLARTGASLNAGSLALSLLAVGGYLILRRQLQA</sequence>
<proteinExistence type="predicted"/>